<keyword evidence="1" id="KW-1133">Transmembrane helix</keyword>
<feature type="transmembrane region" description="Helical" evidence="1">
    <location>
        <begin position="85"/>
        <end position="111"/>
    </location>
</feature>
<comment type="caution">
    <text evidence="2">The sequence shown here is derived from an EMBL/GenBank/DDBJ whole genome shotgun (WGS) entry which is preliminary data.</text>
</comment>
<sequence>MNPQDFPPNWLLTYFILGWLLGLIGVRDWRWAALCGLAFTLATVFVWHGRAQPVGLTPLLVLSVLGLLSLWGIGRLPQLGWRVGLAVLAVPPVARVLLNLGGLLFITLFQIS</sequence>
<accession>A0ABP9VDP3</accession>
<keyword evidence="3" id="KW-1185">Reference proteome</keyword>
<proteinExistence type="predicted"/>
<dbReference type="EMBL" id="BAABRN010000047">
    <property type="protein sequence ID" value="GAA5503367.1"/>
    <property type="molecule type" value="Genomic_DNA"/>
</dbReference>
<evidence type="ECO:0000256" key="1">
    <source>
        <dbReference type="SAM" id="Phobius"/>
    </source>
</evidence>
<feature type="transmembrane region" description="Helical" evidence="1">
    <location>
        <begin position="31"/>
        <end position="48"/>
    </location>
</feature>
<feature type="transmembrane region" description="Helical" evidence="1">
    <location>
        <begin position="54"/>
        <end position="73"/>
    </location>
</feature>
<keyword evidence="1" id="KW-0472">Membrane</keyword>
<dbReference type="RefSeq" id="WP_353543338.1">
    <property type="nucleotide sequence ID" value="NZ_BAABRN010000047.1"/>
</dbReference>
<name>A0ABP9VDP3_9DEIO</name>
<dbReference type="Proteomes" id="UP001458946">
    <property type="component" value="Unassembled WGS sequence"/>
</dbReference>
<evidence type="ECO:0000313" key="2">
    <source>
        <dbReference type="EMBL" id="GAA5503367.1"/>
    </source>
</evidence>
<evidence type="ECO:0000313" key="3">
    <source>
        <dbReference type="Proteomes" id="UP001458946"/>
    </source>
</evidence>
<protein>
    <submittedName>
        <fullName evidence="2">Uncharacterized protein</fullName>
    </submittedName>
</protein>
<feature type="transmembrane region" description="Helical" evidence="1">
    <location>
        <begin position="6"/>
        <end position="24"/>
    </location>
</feature>
<gene>
    <name evidence="2" type="ORF">Dxin01_03124</name>
</gene>
<organism evidence="2 3">
    <name type="scientific">Deinococcus xinjiangensis</name>
    <dbReference type="NCBI Taxonomy" id="457454"/>
    <lineage>
        <taxon>Bacteria</taxon>
        <taxon>Thermotogati</taxon>
        <taxon>Deinococcota</taxon>
        <taxon>Deinococci</taxon>
        <taxon>Deinococcales</taxon>
        <taxon>Deinococcaceae</taxon>
        <taxon>Deinococcus</taxon>
    </lineage>
</organism>
<keyword evidence="1" id="KW-0812">Transmembrane</keyword>
<reference evidence="2 3" key="1">
    <citation type="submission" date="2024-02" db="EMBL/GenBank/DDBJ databases">
        <title>Deinococcus xinjiangensis NBRC 107630.</title>
        <authorList>
            <person name="Ichikawa N."/>
            <person name="Katano-Makiyama Y."/>
            <person name="Hidaka K."/>
        </authorList>
    </citation>
    <scope>NUCLEOTIDE SEQUENCE [LARGE SCALE GENOMIC DNA]</scope>
    <source>
        <strain evidence="2 3">NBRC 107630</strain>
    </source>
</reference>